<proteinExistence type="predicted"/>
<evidence type="ECO:0000313" key="2">
    <source>
        <dbReference type="Proteomes" id="UP001151760"/>
    </source>
</evidence>
<dbReference type="EMBL" id="BQNB010009976">
    <property type="protein sequence ID" value="GJS71037.1"/>
    <property type="molecule type" value="Genomic_DNA"/>
</dbReference>
<dbReference type="Proteomes" id="UP001151760">
    <property type="component" value="Unassembled WGS sequence"/>
</dbReference>
<comment type="caution">
    <text evidence="1">The sequence shown here is derived from an EMBL/GenBank/DDBJ whole genome shotgun (WGS) entry which is preliminary data.</text>
</comment>
<reference evidence="1" key="1">
    <citation type="journal article" date="2022" name="Int. J. Mol. Sci.">
        <title>Draft Genome of Tanacetum Coccineum: Genomic Comparison of Closely Related Tanacetum-Family Plants.</title>
        <authorList>
            <person name="Yamashiro T."/>
            <person name="Shiraishi A."/>
            <person name="Nakayama K."/>
            <person name="Satake H."/>
        </authorList>
    </citation>
    <scope>NUCLEOTIDE SEQUENCE</scope>
</reference>
<protein>
    <submittedName>
        <fullName evidence="1">Uncharacterized protein</fullName>
    </submittedName>
</protein>
<keyword evidence="2" id="KW-1185">Reference proteome</keyword>
<organism evidence="1 2">
    <name type="scientific">Tanacetum coccineum</name>
    <dbReference type="NCBI Taxonomy" id="301880"/>
    <lineage>
        <taxon>Eukaryota</taxon>
        <taxon>Viridiplantae</taxon>
        <taxon>Streptophyta</taxon>
        <taxon>Embryophyta</taxon>
        <taxon>Tracheophyta</taxon>
        <taxon>Spermatophyta</taxon>
        <taxon>Magnoliopsida</taxon>
        <taxon>eudicotyledons</taxon>
        <taxon>Gunneridae</taxon>
        <taxon>Pentapetalae</taxon>
        <taxon>asterids</taxon>
        <taxon>campanulids</taxon>
        <taxon>Asterales</taxon>
        <taxon>Asteraceae</taxon>
        <taxon>Asteroideae</taxon>
        <taxon>Anthemideae</taxon>
        <taxon>Anthemidinae</taxon>
        <taxon>Tanacetum</taxon>
    </lineage>
</organism>
<gene>
    <name evidence="1" type="ORF">Tco_0703878</name>
</gene>
<sequence>MFHVLNSLAACSINHPLFIVDSGCTKAHEGQSKAFVYFCGEISGYCSFGNVSVCSISLDMEFDSWECLRFKRGLFRRSLLNQKSFWLVLILFDAGIWRLLSGNLHVFVRDLQGKCIYNWNRRGTFSLKLRLHLRTSKERCSDQKMALNIKTSISKHLELNELSERRNRTLVEAVETIAFSFLASLHFGAEAV</sequence>
<accession>A0ABQ4Y1X9</accession>
<name>A0ABQ4Y1X9_9ASTR</name>
<reference evidence="1" key="2">
    <citation type="submission" date="2022-01" db="EMBL/GenBank/DDBJ databases">
        <authorList>
            <person name="Yamashiro T."/>
            <person name="Shiraishi A."/>
            <person name="Satake H."/>
            <person name="Nakayama K."/>
        </authorList>
    </citation>
    <scope>NUCLEOTIDE SEQUENCE</scope>
</reference>
<evidence type="ECO:0000313" key="1">
    <source>
        <dbReference type="EMBL" id="GJS71037.1"/>
    </source>
</evidence>